<keyword evidence="5 12" id="KW-0285">Flavoprotein</keyword>
<dbReference type="PRINTS" id="PR00368">
    <property type="entry name" value="FADPNR"/>
</dbReference>
<evidence type="ECO:0000256" key="10">
    <source>
        <dbReference type="NCBIfam" id="TIGR00551"/>
    </source>
</evidence>
<evidence type="ECO:0000256" key="3">
    <source>
        <dbReference type="ARBA" id="ARBA00008562"/>
    </source>
</evidence>
<comment type="similarity">
    <text evidence="3 12">Belongs to the FAD-dependent oxidoreductase 2 family. NadB subfamily.</text>
</comment>
<dbReference type="SUPFAM" id="SSF56425">
    <property type="entry name" value="Succinate dehydrogenase/fumarate reductase flavoprotein, catalytic domain"/>
    <property type="match status" value="1"/>
</dbReference>
<comment type="catalytic activity">
    <reaction evidence="9">
        <text>L-aspartate + O2 = iminosuccinate + H2O2</text>
        <dbReference type="Rhea" id="RHEA:25876"/>
        <dbReference type="ChEBI" id="CHEBI:15379"/>
        <dbReference type="ChEBI" id="CHEBI:16240"/>
        <dbReference type="ChEBI" id="CHEBI:29991"/>
        <dbReference type="ChEBI" id="CHEBI:77875"/>
        <dbReference type="EC" id="1.4.3.16"/>
    </reaction>
    <physiologicalReaction direction="left-to-right" evidence="9">
        <dbReference type="Rhea" id="RHEA:25877"/>
    </physiologicalReaction>
</comment>
<dbReference type="SUPFAM" id="SSF46977">
    <property type="entry name" value="Succinate dehydrogenase/fumarate reductase flavoprotein C-terminal domain"/>
    <property type="match status" value="1"/>
</dbReference>
<feature type="domain" description="FAD-dependent oxidoreductase 2 FAD-binding" evidence="13">
    <location>
        <begin position="6"/>
        <end position="390"/>
    </location>
</feature>
<dbReference type="PRINTS" id="PR00411">
    <property type="entry name" value="PNDRDTASEI"/>
</dbReference>
<comment type="function">
    <text evidence="12">Catalyzes the oxidation of L-aspartate to iminoaspartate.</text>
</comment>
<evidence type="ECO:0000259" key="13">
    <source>
        <dbReference type="Pfam" id="PF00890"/>
    </source>
</evidence>
<dbReference type="InterPro" id="IPR015939">
    <property type="entry name" value="Fum_Rdtase/Succ_DH_flav-like_C"/>
</dbReference>
<evidence type="ECO:0000256" key="11">
    <source>
        <dbReference type="PIRSR" id="PIRSR000171-1"/>
    </source>
</evidence>
<dbReference type="Gene3D" id="3.50.50.60">
    <property type="entry name" value="FAD/NAD(P)-binding domain"/>
    <property type="match status" value="1"/>
</dbReference>
<comment type="caution">
    <text evidence="15">The sequence shown here is derived from an EMBL/GenBank/DDBJ whole genome shotgun (WGS) entry which is preliminary data.</text>
</comment>
<dbReference type="GO" id="GO:0034628">
    <property type="term" value="P:'de novo' NAD+ biosynthetic process from L-aspartate"/>
    <property type="evidence" value="ECO:0007669"/>
    <property type="project" value="TreeGrafter"/>
</dbReference>
<proteinExistence type="inferred from homology"/>
<dbReference type="InterPro" id="IPR003953">
    <property type="entry name" value="FAD-dep_OxRdtase_2_FAD-bd"/>
</dbReference>
<dbReference type="GO" id="GO:0008734">
    <property type="term" value="F:L-aspartate oxidase activity"/>
    <property type="evidence" value="ECO:0007669"/>
    <property type="project" value="UniProtKB-UniRule"/>
</dbReference>
<keyword evidence="8 12" id="KW-0560">Oxidoreductase</keyword>
<feature type="domain" description="Fumarate reductase/succinate dehydrogenase flavoprotein-like C-terminal" evidence="14">
    <location>
        <begin position="439"/>
        <end position="519"/>
    </location>
</feature>
<dbReference type="AlphaFoldDB" id="A0A9D1UI25"/>
<feature type="active site" description="Proton acceptor" evidence="11">
    <location>
        <position position="288"/>
    </location>
</feature>
<evidence type="ECO:0000256" key="1">
    <source>
        <dbReference type="ARBA" id="ARBA00001974"/>
    </source>
</evidence>
<evidence type="ECO:0000259" key="14">
    <source>
        <dbReference type="Pfam" id="PF02910"/>
    </source>
</evidence>
<dbReference type="SUPFAM" id="SSF51905">
    <property type="entry name" value="FAD/NAD(P)-binding domain"/>
    <property type="match status" value="1"/>
</dbReference>
<keyword evidence="7 12" id="KW-0274">FAD</keyword>
<dbReference type="Pfam" id="PF00890">
    <property type="entry name" value="FAD_binding_2"/>
    <property type="match status" value="1"/>
</dbReference>
<evidence type="ECO:0000256" key="6">
    <source>
        <dbReference type="ARBA" id="ARBA00022642"/>
    </source>
</evidence>
<dbReference type="GO" id="GO:0005737">
    <property type="term" value="C:cytoplasm"/>
    <property type="evidence" value="ECO:0007669"/>
    <property type="project" value="UniProtKB-SubCell"/>
</dbReference>
<evidence type="ECO:0000256" key="2">
    <source>
        <dbReference type="ARBA" id="ARBA00004950"/>
    </source>
</evidence>
<evidence type="ECO:0000313" key="15">
    <source>
        <dbReference type="EMBL" id="HIW87391.1"/>
    </source>
</evidence>
<dbReference type="PANTHER" id="PTHR42716:SF2">
    <property type="entry name" value="L-ASPARTATE OXIDASE, CHLOROPLASTIC"/>
    <property type="match status" value="1"/>
</dbReference>
<dbReference type="InterPro" id="IPR005288">
    <property type="entry name" value="NadB"/>
</dbReference>
<evidence type="ECO:0000256" key="8">
    <source>
        <dbReference type="ARBA" id="ARBA00023002"/>
    </source>
</evidence>
<evidence type="ECO:0000256" key="12">
    <source>
        <dbReference type="RuleBase" id="RU362049"/>
    </source>
</evidence>
<dbReference type="EC" id="1.4.3.16" evidence="4 10"/>
<reference evidence="15" key="2">
    <citation type="submission" date="2021-04" db="EMBL/GenBank/DDBJ databases">
        <authorList>
            <person name="Gilroy R."/>
        </authorList>
    </citation>
    <scope>NUCLEOTIDE SEQUENCE</scope>
    <source>
        <strain evidence="15">Gambia16-930</strain>
    </source>
</reference>
<evidence type="ECO:0000313" key="16">
    <source>
        <dbReference type="Proteomes" id="UP000824267"/>
    </source>
</evidence>
<sequence length="521" mass="58743">MRYKIDFLVIGSGIAGLSYALEVAQYGKVCILTKDDASESSTKYAQGGIAAVMYGPDSYEKHIKDTLIAGAGLCDEESVRITITESTARIRELIEWGTNFDKKQTGLYDLAKEGGHSEYRILHHQDNTGFEIERALLEKARQHPNIELKENQYTVDLITQHHLGEEVNRRRKDIKCFGAYVLNKDSNTIDTYIAKITMLCTGGNGNVYSTTTSPVIATGDGQAMVHRAKGRLKHMEFIQFHPTSLYNPREKPSFLITEAMRGAGGILKTLDGESFMEKYDERGSLAPRDIVARAVNNEMTKRGDDHEYLDCRGISKMEIMRHFPNIYAKCLEIGINITKEMIPVVPAAHYGCGGVEVDQYARTSIQNLYASGECSCTGLHGANRLASNSLLESLVYSHRAYLDSVDKVKTIDFCDRIPDWNAEGMVLNEEISLVTQSMKELQQIMTNYVGIIRSNLRLKRAFDRIGLIYKETEELYNRSVLTPKLCELRNLIANSYLIIKMARERKESVGLHYNIDYPPKK</sequence>
<comment type="pathway">
    <text evidence="2 12">Cofactor biosynthesis; NAD(+) biosynthesis; iminoaspartate from L-aspartate (oxidase route): step 1/1.</text>
</comment>
<dbReference type="Gene3D" id="3.90.700.10">
    <property type="entry name" value="Succinate dehydrogenase/fumarate reductase flavoprotein, catalytic domain"/>
    <property type="match status" value="1"/>
</dbReference>
<dbReference type="Pfam" id="PF02910">
    <property type="entry name" value="Succ_DH_flav_C"/>
    <property type="match status" value="1"/>
</dbReference>
<evidence type="ECO:0000256" key="7">
    <source>
        <dbReference type="ARBA" id="ARBA00022827"/>
    </source>
</evidence>
<organism evidence="15 16">
    <name type="scientific">Candidatus Onthomorpha intestinigallinarum</name>
    <dbReference type="NCBI Taxonomy" id="2840880"/>
    <lineage>
        <taxon>Bacteria</taxon>
        <taxon>Pseudomonadati</taxon>
        <taxon>Bacteroidota</taxon>
        <taxon>Bacteroidia</taxon>
        <taxon>Bacteroidales</taxon>
        <taxon>Candidatus Onthomorpha</taxon>
    </lineage>
</organism>
<evidence type="ECO:0000256" key="9">
    <source>
        <dbReference type="ARBA" id="ARBA00048305"/>
    </source>
</evidence>
<accession>A0A9D1UI25</accession>
<dbReference type="PIRSF" id="PIRSF000171">
    <property type="entry name" value="SDHA_APRA_LASPO"/>
    <property type="match status" value="1"/>
</dbReference>
<dbReference type="FunFam" id="1.20.58.100:FF:000002">
    <property type="entry name" value="L-aspartate oxidase"/>
    <property type="match status" value="1"/>
</dbReference>
<dbReference type="Gene3D" id="1.20.58.100">
    <property type="entry name" value="Fumarate reductase/succinate dehydrogenase flavoprotein-like, C-terminal domain"/>
    <property type="match status" value="1"/>
</dbReference>
<comment type="subcellular location">
    <subcellularLocation>
        <location evidence="12">Cytoplasm</location>
    </subcellularLocation>
</comment>
<dbReference type="Proteomes" id="UP000824267">
    <property type="component" value="Unassembled WGS sequence"/>
</dbReference>
<evidence type="ECO:0000256" key="4">
    <source>
        <dbReference type="ARBA" id="ARBA00012173"/>
    </source>
</evidence>
<dbReference type="NCBIfam" id="TIGR00551">
    <property type="entry name" value="nadB"/>
    <property type="match status" value="1"/>
</dbReference>
<reference evidence="15" key="1">
    <citation type="journal article" date="2021" name="PeerJ">
        <title>Extensive microbial diversity within the chicken gut microbiome revealed by metagenomics and culture.</title>
        <authorList>
            <person name="Gilroy R."/>
            <person name="Ravi A."/>
            <person name="Getino M."/>
            <person name="Pursley I."/>
            <person name="Horton D.L."/>
            <person name="Alikhan N.F."/>
            <person name="Baker D."/>
            <person name="Gharbi K."/>
            <person name="Hall N."/>
            <person name="Watson M."/>
            <person name="Adriaenssens E.M."/>
            <person name="Foster-Nyarko E."/>
            <person name="Jarju S."/>
            <person name="Secka A."/>
            <person name="Antonio M."/>
            <person name="Oren A."/>
            <person name="Chaudhuri R.R."/>
            <person name="La Ragione R."/>
            <person name="Hildebrand F."/>
            <person name="Pallen M.J."/>
        </authorList>
    </citation>
    <scope>NUCLEOTIDE SEQUENCE</scope>
    <source>
        <strain evidence="15">Gambia16-930</strain>
    </source>
</reference>
<gene>
    <name evidence="15" type="primary">nadB</name>
    <name evidence="15" type="ORF">IAC47_03860</name>
</gene>
<dbReference type="PANTHER" id="PTHR42716">
    <property type="entry name" value="L-ASPARTATE OXIDASE"/>
    <property type="match status" value="1"/>
</dbReference>
<keyword evidence="6 12" id="KW-0662">Pyridine nucleotide biosynthesis</keyword>
<comment type="cofactor">
    <cofactor evidence="1 12">
        <name>FAD</name>
        <dbReference type="ChEBI" id="CHEBI:57692"/>
    </cofactor>
</comment>
<dbReference type="InterPro" id="IPR036188">
    <property type="entry name" value="FAD/NAD-bd_sf"/>
</dbReference>
<evidence type="ECO:0000256" key="5">
    <source>
        <dbReference type="ARBA" id="ARBA00022630"/>
    </source>
</evidence>
<dbReference type="EMBL" id="DXGG01000127">
    <property type="protein sequence ID" value="HIW87391.1"/>
    <property type="molecule type" value="Genomic_DNA"/>
</dbReference>
<dbReference type="FunFam" id="3.90.700.10:FF:000002">
    <property type="entry name" value="L-aspartate oxidase"/>
    <property type="match status" value="1"/>
</dbReference>
<name>A0A9D1UI25_9BACT</name>
<dbReference type="InterPro" id="IPR027477">
    <property type="entry name" value="Succ_DH/fumarate_Rdtase_cat_sf"/>
</dbReference>
<dbReference type="InterPro" id="IPR037099">
    <property type="entry name" value="Fum_R/Succ_DH_flav-like_C_sf"/>
</dbReference>
<protein>
    <recommendedName>
        <fullName evidence="4 10">L-aspartate oxidase</fullName>
        <ecNumber evidence="4 10">1.4.3.16</ecNumber>
    </recommendedName>
</protein>